<dbReference type="EMBL" id="LCAG01000002">
    <property type="protein sequence ID" value="KKR87967.1"/>
    <property type="molecule type" value="Genomic_DNA"/>
</dbReference>
<dbReference type="InterPro" id="IPR012657">
    <property type="entry name" value="23S_rRNA-intervening_sequence"/>
</dbReference>
<accession>A0A0G0XJW5</accession>
<dbReference type="Gene3D" id="1.20.1440.60">
    <property type="entry name" value="23S rRNA-intervening sequence"/>
    <property type="match status" value="1"/>
</dbReference>
<dbReference type="Pfam" id="PF05635">
    <property type="entry name" value="23S_rRNA_IVP"/>
    <property type="match status" value="1"/>
</dbReference>
<dbReference type="SUPFAM" id="SSF158446">
    <property type="entry name" value="IVS-encoded protein-like"/>
    <property type="match status" value="1"/>
</dbReference>
<reference evidence="1 2" key="1">
    <citation type="journal article" date="2015" name="Nature">
        <title>rRNA introns, odd ribosomes, and small enigmatic genomes across a large radiation of phyla.</title>
        <authorList>
            <person name="Brown C.T."/>
            <person name="Hug L.A."/>
            <person name="Thomas B.C."/>
            <person name="Sharon I."/>
            <person name="Castelle C.J."/>
            <person name="Singh A."/>
            <person name="Wilkins M.J."/>
            <person name="Williams K.H."/>
            <person name="Banfield J.F."/>
        </authorList>
    </citation>
    <scope>NUCLEOTIDE SEQUENCE [LARGE SCALE GENOMIC DNA]</scope>
</reference>
<name>A0A0G0XJW5_9BACT</name>
<dbReference type="PANTHER" id="PTHR38471:SF2">
    <property type="entry name" value="FOUR HELIX BUNDLE PROTEIN"/>
    <property type="match status" value="1"/>
</dbReference>
<dbReference type="PANTHER" id="PTHR38471">
    <property type="entry name" value="FOUR HELIX BUNDLE PROTEIN"/>
    <property type="match status" value="1"/>
</dbReference>
<evidence type="ECO:0000313" key="1">
    <source>
        <dbReference type="EMBL" id="KKR87967.1"/>
    </source>
</evidence>
<gene>
    <name evidence="1" type="ORF">UU34_C0002G0084</name>
</gene>
<dbReference type="PATRIC" id="fig|1618409.3.peg.283"/>
<dbReference type="NCBIfam" id="TIGR02436">
    <property type="entry name" value="four helix bundle protein"/>
    <property type="match status" value="1"/>
</dbReference>
<dbReference type="InterPro" id="IPR036583">
    <property type="entry name" value="23S_rRNA_IVS_sf"/>
</dbReference>
<proteinExistence type="predicted"/>
<organism evidence="1 2">
    <name type="scientific">Candidatus Curtissbacteria bacterium GW2011_GWA1_41_11</name>
    <dbReference type="NCBI Taxonomy" id="1618409"/>
    <lineage>
        <taxon>Bacteria</taxon>
        <taxon>Candidatus Curtissiibacteriota</taxon>
    </lineage>
</organism>
<dbReference type="CDD" id="cd16377">
    <property type="entry name" value="23S_rRNA_IVP_like"/>
    <property type="match status" value="1"/>
</dbReference>
<comment type="caution">
    <text evidence="1">The sequence shown here is derived from an EMBL/GenBank/DDBJ whole genome shotgun (WGS) entry which is preliminary data.</text>
</comment>
<protein>
    <submittedName>
        <fullName evidence="1">23S rRNA-associated protein</fullName>
    </submittedName>
</protein>
<sequence length="116" mass="13282">MSFNFENLSVYQKAISLTEEIYKLTKSWPKEHLYDISSQLRRAVLSIPLNIAEGSSRTKKDNRRFLDIARGSCFEVVAITDVALKLNLLDKLIRNKLYSQLTELSKMISGLKSSLK</sequence>
<evidence type="ECO:0000313" key="2">
    <source>
        <dbReference type="Proteomes" id="UP000034854"/>
    </source>
</evidence>
<dbReference type="AlphaFoldDB" id="A0A0G0XJW5"/>
<dbReference type="Proteomes" id="UP000034854">
    <property type="component" value="Unassembled WGS sequence"/>
</dbReference>